<evidence type="ECO:0000256" key="3">
    <source>
        <dbReference type="ARBA" id="ARBA00012663"/>
    </source>
</evidence>
<dbReference type="GeneID" id="80451823"/>
<dbReference type="InterPro" id="IPR019800">
    <property type="entry name" value="Glyco_hydro_3_AS"/>
</dbReference>
<dbReference type="Proteomes" id="UP000243847">
    <property type="component" value="Chromosome sequence1"/>
</dbReference>
<dbReference type="GO" id="GO:0009254">
    <property type="term" value="P:peptidoglycan turnover"/>
    <property type="evidence" value="ECO:0007669"/>
    <property type="project" value="TreeGrafter"/>
</dbReference>
<dbReference type="InterPro" id="IPR036962">
    <property type="entry name" value="Glyco_hydro_3_N_sf"/>
</dbReference>
<evidence type="ECO:0000313" key="8">
    <source>
        <dbReference type="EMBL" id="BAU99173.1"/>
    </source>
</evidence>
<dbReference type="PANTHER" id="PTHR30480:SF13">
    <property type="entry name" value="BETA-HEXOSAMINIDASE"/>
    <property type="match status" value="1"/>
</dbReference>
<protein>
    <recommendedName>
        <fullName evidence="3">beta-N-acetylhexosaminidase</fullName>
        <ecNumber evidence="3">3.2.1.52</ecNumber>
    </recommendedName>
</protein>
<comment type="catalytic activity">
    <reaction evidence="1">
        <text>Hydrolysis of terminal non-reducing N-acetyl-D-hexosamine residues in N-acetyl-beta-D-hexosaminides.</text>
        <dbReference type="EC" id="3.2.1.52"/>
    </reaction>
</comment>
<dbReference type="OrthoDB" id="9805821at2"/>
<keyword evidence="6" id="KW-1133">Transmembrane helix</keyword>
<accession>A0A173LWE6</accession>
<proteinExistence type="inferred from homology"/>
<dbReference type="GO" id="GO:0005975">
    <property type="term" value="P:carbohydrate metabolic process"/>
    <property type="evidence" value="ECO:0007669"/>
    <property type="project" value="InterPro"/>
</dbReference>
<feature type="transmembrane region" description="Helical" evidence="6">
    <location>
        <begin position="12"/>
        <end position="30"/>
    </location>
</feature>
<dbReference type="EMBL" id="AP017457">
    <property type="protein sequence ID" value="BAU99173.1"/>
    <property type="molecule type" value="Genomic_DNA"/>
</dbReference>
<dbReference type="GO" id="GO:0004563">
    <property type="term" value="F:beta-N-acetylhexosaminidase activity"/>
    <property type="evidence" value="ECO:0007669"/>
    <property type="project" value="UniProtKB-EC"/>
</dbReference>
<dbReference type="Pfam" id="PF00933">
    <property type="entry name" value="Glyco_hydro_3"/>
    <property type="match status" value="1"/>
</dbReference>
<dbReference type="KEGG" id="amin:AUMI_16310"/>
<evidence type="ECO:0000259" key="7">
    <source>
        <dbReference type="Pfam" id="PF00933"/>
    </source>
</evidence>
<dbReference type="AlphaFoldDB" id="A0A173LWE6"/>
<dbReference type="PROSITE" id="PS00775">
    <property type="entry name" value="GLYCOSYL_HYDROL_F3"/>
    <property type="match status" value="1"/>
</dbReference>
<keyword evidence="5" id="KW-0326">Glycosidase</keyword>
<dbReference type="EC" id="3.2.1.52" evidence="3"/>
<organism evidence="8 9">
    <name type="scientific">Aurantimicrobium minutum</name>
    <dbReference type="NCBI Taxonomy" id="708131"/>
    <lineage>
        <taxon>Bacteria</taxon>
        <taxon>Bacillati</taxon>
        <taxon>Actinomycetota</taxon>
        <taxon>Actinomycetes</taxon>
        <taxon>Micrococcales</taxon>
        <taxon>Microbacteriaceae</taxon>
        <taxon>Aurantimicrobium</taxon>
    </lineage>
</organism>
<evidence type="ECO:0000256" key="4">
    <source>
        <dbReference type="ARBA" id="ARBA00022801"/>
    </source>
</evidence>
<keyword evidence="4 8" id="KW-0378">Hydrolase</keyword>
<dbReference type="PANTHER" id="PTHR30480">
    <property type="entry name" value="BETA-HEXOSAMINIDASE-RELATED"/>
    <property type="match status" value="1"/>
</dbReference>
<dbReference type="Gene3D" id="3.20.20.300">
    <property type="entry name" value="Glycoside hydrolase, family 3, N-terminal domain"/>
    <property type="match status" value="1"/>
</dbReference>
<evidence type="ECO:0000256" key="1">
    <source>
        <dbReference type="ARBA" id="ARBA00001231"/>
    </source>
</evidence>
<dbReference type="InterPro" id="IPR001764">
    <property type="entry name" value="Glyco_hydro_3_N"/>
</dbReference>
<dbReference type="RefSeq" id="WP_148664046.1">
    <property type="nucleotide sequence ID" value="NZ_AP017457.1"/>
</dbReference>
<evidence type="ECO:0000256" key="5">
    <source>
        <dbReference type="ARBA" id="ARBA00023295"/>
    </source>
</evidence>
<comment type="similarity">
    <text evidence="2">Belongs to the glycosyl hydrolase 3 family.</text>
</comment>
<evidence type="ECO:0000313" key="9">
    <source>
        <dbReference type="Proteomes" id="UP000243847"/>
    </source>
</evidence>
<gene>
    <name evidence="8" type="ORF">AUMI_16310</name>
</gene>
<dbReference type="SUPFAM" id="SSF51445">
    <property type="entry name" value="(Trans)glycosidases"/>
    <property type="match status" value="1"/>
</dbReference>
<keyword evidence="6" id="KW-0812">Transmembrane</keyword>
<reference evidence="8 9" key="1">
    <citation type="journal article" date="2016" name="Genome Announc.">
        <title>Complete Genome Sequence of Aurantimicrobium minutum Type Strain KNCT, a Planktonic Ultramicrobacterium Isolated from River Water.</title>
        <authorList>
            <person name="Nakai R."/>
            <person name="Fujisawa T."/>
            <person name="Nakamura Y."/>
            <person name="Nishide H."/>
            <person name="Uchiyama I."/>
            <person name="Baba T."/>
            <person name="Toyoda A."/>
            <person name="Fujiyama A."/>
            <person name="Naganuma T."/>
            <person name="Niki H."/>
        </authorList>
    </citation>
    <scope>NUCLEOTIDE SEQUENCE [LARGE SCALE GENOMIC DNA]</scope>
    <source>
        <strain evidence="8 9">KNC</strain>
    </source>
</reference>
<keyword evidence="6" id="KW-0472">Membrane</keyword>
<dbReference type="InterPro" id="IPR050226">
    <property type="entry name" value="NagZ_Beta-hexosaminidase"/>
</dbReference>
<name>A0A173LWE6_9MICO</name>
<evidence type="ECO:0000256" key="6">
    <source>
        <dbReference type="SAM" id="Phobius"/>
    </source>
</evidence>
<feature type="domain" description="Glycoside hydrolase family 3 N-terminal" evidence="7">
    <location>
        <begin position="73"/>
        <end position="388"/>
    </location>
</feature>
<evidence type="ECO:0000256" key="2">
    <source>
        <dbReference type="ARBA" id="ARBA00005336"/>
    </source>
</evidence>
<dbReference type="InterPro" id="IPR017853">
    <property type="entry name" value="GH"/>
</dbReference>
<sequence length="413" mass="44724">MGTLKQVRRRWTILGVFVASVFIVWIFVTWPQPKAVEADPVTFYRVTPVAQPTVWGEDPVEFYVHETMSEMSLEQKIRSLLIINQPGIDVTSLQGFVESQQLGGFILMGSNIPATPEELSGITAAIQGNPEIPRLIGIDEEGGEVTRLPYDTYAGADVLRNEPLEATAQAFTSRAQLLKSVGINLNFGVVADVSGDSSSFIYGRSFGSDGLSAGDRVQAAVTAENPYVLSTLKHFPGHGSAPGDSHIGIPSSPLDYESWKQSDGIPFAMGIAAGNPLVMFGHLSFPAIDSVPSSLSQRWHQILREDMGFDGVIITDDMTMLESSGIPEYSDPAANAVEALRAGNDLLLYVPSVNFDVGTIVSAVTNAVNAGTVSAEQLDESVARVLSLRRELYPEAKTWIPPCDERCLIWVTY</sequence>